<reference evidence="1" key="2">
    <citation type="journal article" date="2015" name="Data Brief">
        <title>Shoot transcriptome of the giant reed, Arundo donax.</title>
        <authorList>
            <person name="Barrero R.A."/>
            <person name="Guerrero F.D."/>
            <person name="Moolhuijzen P."/>
            <person name="Goolsby J.A."/>
            <person name="Tidwell J."/>
            <person name="Bellgard S.E."/>
            <person name="Bellgard M.I."/>
        </authorList>
    </citation>
    <scope>NUCLEOTIDE SEQUENCE</scope>
    <source>
        <tissue evidence="1">Shoot tissue taken approximately 20 cm above the soil surface</tissue>
    </source>
</reference>
<proteinExistence type="predicted"/>
<evidence type="ECO:0000313" key="1">
    <source>
        <dbReference type="EMBL" id="JAD29201.1"/>
    </source>
</evidence>
<accession>A0A0A8YS29</accession>
<organism evidence="1">
    <name type="scientific">Arundo donax</name>
    <name type="common">Giant reed</name>
    <name type="synonym">Donax arundinaceus</name>
    <dbReference type="NCBI Taxonomy" id="35708"/>
    <lineage>
        <taxon>Eukaryota</taxon>
        <taxon>Viridiplantae</taxon>
        <taxon>Streptophyta</taxon>
        <taxon>Embryophyta</taxon>
        <taxon>Tracheophyta</taxon>
        <taxon>Spermatophyta</taxon>
        <taxon>Magnoliopsida</taxon>
        <taxon>Liliopsida</taxon>
        <taxon>Poales</taxon>
        <taxon>Poaceae</taxon>
        <taxon>PACMAD clade</taxon>
        <taxon>Arundinoideae</taxon>
        <taxon>Arundineae</taxon>
        <taxon>Arundo</taxon>
    </lineage>
</organism>
<protein>
    <submittedName>
        <fullName evidence="1">Uncharacterized protein</fullName>
    </submittedName>
</protein>
<sequence>MIGSPDLLINGCSGQILVFSCD</sequence>
<dbReference type="EMBL" id="GBRH01268694">
    <property type="protein sequence ID" value="JAD29201.1"/>
    <property type="molecule type" value="Transcribed_RNA"/>
</dbReference>
<dbReference type="AlphaFoldDB" id="A0A0A8YS29"/>
<reference evidence="1" key="1">
    <citation type="submission" date="2014-09" db="EMBL/GenBank/DDBJ databases">
        <authorList>
            <person name="Magalhaes I.L.F."/>
            <person name="Oliveira U."/>
            <person name="Santos F.R."/>
            <person name="Vidigal T.H.D.A."/>
            <person name="Brescovit A.D."/>
            <person name="Santos A.J."/>
        </authorList>
    </citation>
    <scope>NUCLEOTIDE SEQUENCE</scope>
    <source>
        <tissue evidence="1">Shoot tissue taken approximately 20 cm above the soil surface</tissue>
    </source>
</reference>
<name>A0A0A8YS29_ARUDO</name>